<organism evidence="4 5">
    <name type="scientific">Hymenobacter tibetensis</name>
    <dbReference type="NCBI Taxonomy" id="497967"/>
    <lineage>
        <taxon>Bacteria</taxon>
        <taxon>Pseudomonadati</taxon>
        <taxon>Bacteroidota</taxon>
        <taxon>Cytophagia</taxon>
        <taxon>Cytophagales</taxon>
        <taxon>Hymenobacteraceae</taxon>
        <taxon>Hymenobacter</taxon>
    </lineage>
</organism>
<dbReference type="Gene3D" id="3.40.50.720">
    <property type="entry name" value="NAD(P)-binding Rossmann-like Domain"/>
    <property type="match status" value="1"/>
</dbReference>
<gene>
    <name evidence="4" type="ORF">MTX78_14280</name>
</gene>
<dbReference type="EMBL" id="CP094669">
    <property type="protein sequence ID" value="UOG73290.1"/>
    <property type="molecule type" value="Genomic_DNA"/>
</dbReference>
<keyword evidence="1" id="KW-0521">NADP</keyword>
<evidence type="ECO:0000259" key="3">
    <source>
        <dbReference type="Pfam" id="PF05368"/>
    </source>
</evidence>
<dbReference type="PANTHER" id="PTHR47706">
    <property type="entry name" value="NMRA-LIKE FAMILY PROTEIN"/>
    <property type="match status" value="1"/>
</dbReference>
<dbReference type="SUPFAM" id="SSF51735">
    <property type="entry name" value="NAD(P)-binding Rossmann-fold domains"/>
    <property type="match status" value="1"/>
</dbReference>
<dbReference type="InterPro" id="IPR051609">
    <property type="entry name" value="NmrA/Isoflavone_reductase-like"/>
</dbReference>
<name>A0ABY4CVU1_9BACT</name>
<sequence length="304" mass="32968">MTPIILVAGATGELGGRINKALLARGAAVRALVRTSSDPAKVDELTAQGVEVVRADLTDVAQVTAACTGTACVVSALQGLHDVVVDAQSVLLEAAVAAGVPRFIPSDFSTDFTKLPAGENRNFDLRREFKERLDHAPIAATSILNGAFGEVLTYNIPLLDFKKKSVGYWEDADWRIDFTTMDDTAAYTAAAALDPTTPRLLRIASFQLSPRELAVVGEQVTKEPFALVRMGSRAELAAHTQHARAAHPEGEQELYPAWQQMQYMLSMFSVQHNPLDNNRYPEVQWTSAPHLLAEAMQARATPTS</sequence>
<keyword evidence="5" id="KW-1185">Reference proteome</keyword>
<dbReference type="Gene3D" id="3.90.25.10">
    <property type="entry name" value="UDP-galactose 4-epimerase, domain 1"/>
    <property type="match status" value="1"/>
</dbReference>
<reference evidence="4 5" key="1">
    <citation type="submission" date="2022-03" db="EMBL/GenBank/DDBJ databases">
        <title>Hymenobactersp. isolated from the air.</title>
        <authorList>
            <person name="Won M."/>
            <person name="Kwon S.-W."/>
        </authorList>
    </citation>
    <scope>NUCLEOTIDE SEQUENCE [LARGE SCALE GENOMIC DNA]</scope>
    <source>
        <strain evidence="4 5">KACC 21982</strain>
    </source>
</reference>
<dbReference type="Proteomes" id="UP000831113">
    <property type="component" value="Chromosome"/>
</dbReference>
<dbReference type="Pfam" id="PF05368">
    <property type="entry name" value="NmrA"/>
    <property type="match status" value="1"/>
</dbReference>
<evidence type="ECO:0000313" key="5">
    <source>
        <dbReference type="Proteomes" id="UP000831113"/>
    </source>
</evidence>
<evidence type="ECO:0000256" key="2">
    <source>
        <dbReference type="ARBA" id="ARBA00023002"/>
    </source>
</evidence>
<dbReference type="PANTHER" id="PTHR47706:SF1">
    <property type="entry name" value="CIPA-LIKE, PUTATIVE (AFU_ORTHOLOGUE AFUA_1G12460)-RELATED"/>
    <property type="match status" value="1"/>
</dbReference>
<keyword evidence="2" id="KW-0560">Oxidoreductase</keyword>
<evidence type="ECO:0000256" key="1">
    <source>
        <dbReference type="ARBA" id="ARBA00022857"/>
    </source>
</evidence>
<accession>A0ABY4CVU1</accession>
<dbReference type="InterPro" id="IPR008030">
    <property type="entry name" value="NmrA-like"/>
</dbReference>
<dbReference type="InterPro" id="IPR036291">
    <property type="entry name" value="NAD(P)-bd_dom_sf"/>
</dbReference>
<dbReference type="RefSeq" id="WP_243795458.1">
    <property type="nucleotide sequence ID" value="NZ_CP094669.1"/>
</dbReference>
<evidence type="ECO:0000313" key="4">
    <source>
        <dbReference type="EMBL" id="UOG73290.1"/>
    </source>
</evidence>
<feature type="domain" description="NmrA-like" evidence="3">
    <location>
        <begin position="4"/>
        <end position="225"/>
    </location>
</feature>
<proteinExistence type="predicted"/>
<protein>
    <submittedName>
        <fullName evidence="4">NmrA family NAD(P)-binding protein</fullName>
    </submittedName>
</protein>